<name>A0A1J7GZT8_LUPAN</name>
<protein>
    <recommendedName>
        <fullName evidence="1">F-box domain-containing protein</fullName>
    </recommendedName>
</protein>
<dbReference type="PANTHER" id="PTHR31672">
    <property type="entry name" value="BNACNNG10540D PROTEIN"/>
    <property type="match status" value="1"/>
</dbReference>
<evidence type="ECO:0000259" key="1">
    <source>
        <dbReference type="PROSITE" id="PS50181"/>
    </source>
</evidence>
<dbReference type="Gene3D" id="1.20.1280.50">
    <property type="match status" value="1"/>
</dbReference>
<gene>
    <name evidence="2" type="ORF">TanjilG_10888</name>
</gene>
<organism evidence="2 3">
    <name type="scientific">Lupinus angustifolius</name>
    <name type="common">Narrow-leaved blue lupine</name>
    <dbReference type="NCBI Taxonomy" id="3871"/>
    <lineage>
        <taxon>Eukaryota</taxon>
        <taxon>Viridiplantae</taxon>
        <taxon>Streptophyta</taxon>
        <taxon>Embryophyta</taxon>
        <taxon>Tracheophyta</taxon>
        <taxon>Spermatophyta</taxon>
        <taxon>Magnoliopsida</taxon>
        <taxon>eudicotyledons</taxon>
        <taxon>Gunneridae</taxon>
        <taxon>Pentapetalae</taxon>
        <taxon>rosids</taxon>
        <taxon>fabids</taxon>
        <taxon>Fabales</taxon>
        <taxon>Fabaceae</taxon>
        <taxon>Papilionoideae</taxon>
        <taxon>50 kb inversion clade</taxon>
        <taxon>genistoids sensu lato</taxon>
        <taxon>core genistoids</taxon>
        <taxon>Genisteae</taxon>
        <taxon>Lupinus</taxon>
    </lineage>
</organism>
<accession>A0A1J7GZT8</accession>
<dbReference type="CDD" id="cd22157">
    <property type="entry name" value="F-box_AtFBW1-like"/>
    <property type="match status" value="1"/>
</dbReference>
<sequence>MEHAFLASRKHEAQLPFLYDEIIFEILSWLPVKSLLQSRAVCKSWKSLISDPSFIKLHLQRSLKYANIIVKSKLYDDKYVFAQPCTVASLFEKPSTTVISAESAYRVNSSKYRFAGSCNGLVCLIGSIYSGDRVKQIRVRFWNPATRLRSTKSPVICVHLTTLFVFGFGYDNLTNTYKVVVVLCNEKSTQVKVCSMGDGCWRTIQSLPIVPIPRLNYGVHFNGTLNWLALSNSDTCKQLAIVSLDLGKETASQSLLPCPSDEISVSQPSLSLGVLRDGLCLSYDYKGTHFVVWKTMESEVLSWIQLLKVSYQDLRIGFKLHASQLLPLRLYENGDILITLRYSGKLQAIMYNYKDNRVDRPKIYSSIEWIYDLDYLESLISPI</sequence>
<dbReference type="NCBIfam" id="TIGR01640">
    <property type="entry name" value="F_box_assoc_1"/>
    <property type="match status" value="1"/>
</dbReference>
<dbReference type="Gramene" id="OIV95068">
    <property type="protein sequence ID" value="OIV95068"/>
    <property type="gene ID" value="TanjilG_10888"/>
</dbReference>
<dbReference type="SUPFAM" id="SSF81383">
    <property type="entry name" value="F-box domain"/>
    <property type="match status" value="1"/>
</dbReference>
<reference evidence="2 3" key="1">
    <citation type="journal article" date="2017" name="Plant Biotechnol. J.">
        <title>A comprehensive draft genome sequence for lupin (Lupinus angustifolius), an emerging health food: insights into plant-microbe interactions and legume evolution.</title>
        <authorList>
            <person name="Hane J.K."/>
            <person name="Ming Y."/>
            <person name="Kamphuis L.G."/>
            <person name="Nelson M.N."/>
            <person name="Garg G."/>
            <person name="Atkins C.A."/>
            <person name="Bayer P.E."/>
            <person name="Bravo A."/>
            <person name="Bringans S."/>
            <person name="Cannon S."/>
            <person name="Edwards D."/>
            <person name="Foley R."/>
            <person name="Gao L.L."/>
            <person name="Harrison M.J."/>
            <person name="Huang W."/>
            <person name="Hurgobin B."/>
            <person name="Li S."/>
            <person name="Liu C.W."/>
            <person name="McGrath A."/>
            <person name="Morahan G."/>
            <person name="Murray J."/>
            <person name="Weller J."/>
            <person name="Jian J."/>
            <person name="Singh K.B."/>
        </authorList>
    </citation>
    <scope>NUCLEOTIDE SEQUENCE [LARGE SCALE GENOMIC DNA]</scope>
    <source>
        <strain evidence="3">cv. Tanjil</strain>
        <tissue evidence="2">Whole plant</tissue>
    </source>
</reference>
<dbReference type="InterPro" id="IPR006527">
    <property type="entry name" value="F-box-assoc_dom_typ1"/>
</dbReference>
<dbReference type="OMA" id="CHDMITI"/>
<dbReference type="InterPro" id="IPR001810">
    <property type="entry name" value="F-box_dom"/>
</dbReference>
<dbReference type="InterPro" id="IPR017451">
    <property type="entry name" value="F-box-assoc_interact_dom"/>
</dbReference>
<dbReference type="PANTHER" id="PTHR31672:SF13">
    <property type="entry name" value="F-BOX PROTEIN CPR30-LIKE"/>
    <property type="match status" value="1"/>
</dbReference>
<dbReference type="EMBL" id="CM007376">
    <property type="protein sequence ID" value="OIV95068.1"/>
    <property type="molecule type" value="Genomic_DNA"/>
</dbReference>
<dbReference type="STRING" id="3871.A0A1J7GZT8"/>
<evidence type="ECO:0000313" key="2">
    <source>
        <dbReference type="EMBL" id="OIV95068.1"/>
    </source>
</evidence>
<dbReference type="Pfam" id="PF00646">
    <property type="entry name" value="F-box"/>
    <property type="match status" value="1"/>
</dbReference>
<dbReference type="InterPro" id="IPR050796">
    <property type="entry name" value="SCF_F-box_component"/>
</dbReference>
<dbReference type="PROSITE" id="PS50181">
    <property type="entry name" value="FBOX"/>
    <property type="match status" value="1"/>
</dbReference>
<feature type="domain" description="F-box" evidence="1">
    <location>
        <begin position="12"/>
        <end position="57"/>
    </location>
</feature>
<dbReference type="AlphaFoldDB" id="A0A1J7GZT8"/>
<dbReference type="InterPro" id="IPR036047">
    <property type="entry name" value="F-box-like_dom_sf"/>
</dbReference>
<dbReference type="Proteomes" id="UP000188354">
    <property type="component" value="Chromosome LG16"/>
</dbReference>
<dbReference type="SMART" id="SM00256">
    <property type="entry name" value="FBOX"/>
    <property type="match status" value="1"/>
</dbReference>
<proteinExistence type="predicted"/>
<evidence type="ECO:0000313" key="3">
    <source>
        <dbReference type="Proteomes" id="UP000188354"/>
    </source>
</evidence>
<keyword evidence="3" id="KW-1185">Reference proteome</keyword>
<dbReference type="Pfam" id="PF07734">
    <property type="entry name" value="FBA_1"/>
    <property type="match status" value="1"/>
</dbReference>